<sequence>MKIALKNAQPLFVITGAMGGGKSTIVRQLKTLGFFCVDEPAREILKEQRAIDGAGVYDKDKRLFKELMLSRSLLRYEQMANKQIPCFFDRGIPDNVAYARLFELDDSADMKASEVYRYNTNVFLLPAWKDIYAIDDERTISFEEARDFGEAVSSIYRGLGYNLIEVPFDTPSARAKFIINRVIDILS</sequence>
<feature type="domain" description="NadR/Ttd14 AAA" evidence="1">
    <location>
        <begin position="12"/>
        <end position="169"/>
    </location>
</feature>
<dbReference type="Proteomes" id="UP000051494">
    <property type="component" value="Unassembled WGS sequence"/>
</dbReference>
<dbReference type="SUPFAM" id="SSF52540">
    <property type="entry name" value="P-loop containing nucleoside triphosphate hydrolases"/>
    <property type="match status" value="1"/>
</dbReference>
<dbReference type="OrthoDB" id="5638848at2"/>
<name>A0A0Q9YBK2_9GAMM</name>
<reference evidence="3" key="3">
    <citation type="submission" date="2021-06" db="EMBL/GenBank/DDBJ databases">
        <title>Genomic Description and Analysis of Intracellular Bacteria, Candidatus Berkiella cookevillensis and Candidatus Berkiella aquae.</title>
        <authorList>
            <person name="Kidane D.T."/>
            <person name="Mehari Y.T."/>
            <person name="Rice F.C."/>
            <person name="Arivett B.A."/>
            <person name="Farone A.L."/>
            <person name="Berk S.G."/>
            <person name="Farone M.B."/>
        </authorList>
    </citation>
    <scope>NUCLEOTIDE SEQUENCE</scope>
    <source>
        <strain evidence="3">CC99</strain>
    </source>
</reference>
<keyword evidence="4" id="KW-1185">Reference proteome</keyword>
<dbReference type="InterPro" id="IPR027417">
    <property type="entry name" value="P-loop_NTPase"/>
</dbReference>
<evidence type="ECO:0000313" key="4">
    <source>
        <dbReference type="Proteomes" id="UP000051494"/>
    </source>
</evidence>
<reference evidence="3" key="2">
    <citation type="journal article" date="2016" name="Genome Announc.">
        <title>Draft Genome Sequences of Two Novel Amoeba-Resistant Intranuclear Bacteria, 'Candidatus Berkiella cookevillensis' and 'Candidatus Berkiella aquae'.</title>
        <authorList>
            <person name="Mehari Y.T."/>
            <person name="Arivett B.A."/>
            <person name="Farone A.L."/>
            <person name="Gunderson J.H."/>
            <person name="Farone M.B."/>
        </authorList>
    </citation>
    <scope>NUCLEOTIDE SEQUENCE</scope>
    <source>
        <strain evidence="3">CC99</strain>
    </source>
</reference>
<dbReference type="Gene3D" id="3.40.50.300">
    <property type="entry name" value="P-loop containing nucleotide triphosphate hydrolases"/>
    <property type="match status" value="1"/>
</dbReference>
<dbReference type="STRING" id="437022.CC99x_01758"/>
<accession>A0A0Q9YBK2</accession>
<dbReference type="EMBL" id="LKHV01000009">
    <property type="protein sequence ID" value="KRG18047.1"/>
    <property type="molecule type" value="Genomic_DNA"/>
</dbReference>
<dbReference type="EMBL" id="LKHV02000001">
    <property type="protein sequence ID" value="MCS5709156.1"/>
    <property type="molecule type" value="Genomic_DNA"/>
</dbReference>
<dbReference type="Pfam" id="PF13521">
    <property type="entry name" value="AAA_28"/>
    <property type="match status" value="1"/>
</dbReference>
<dbReference type="InterPro" id="IPR038727">
    <property type="entry name" value="NadR/Ttd14_AAA_dom"/>
</dbReference>
<protein>
    <submittedName>
        <fullName evidence="3">AAA family ATPase</fullName>
    </submittedName>
    <submittedName>
        <fullName evidence="2">GlmZ(SRNA)-inactivating NTPase</fullName>
    </submittedName>
</protein>
<organism evidence="2">
    <name type="scientific">Candidatus Berkiella cookevillensis</name>
    <dbReference type="NCBI Taxonomy" id="437022"/>
    <lineage>
        <taxon>Bacteria</taxon>
        <taxon>Pseudomonadati</taxon>
        <taxon>Pseudomonadota</taxon>
        <taxon>Gammaproteobacteria</taxon>
        <taxon>Candidatus Berkiellales</taxon>
        <taxon>Candidatus Berkiellaceae</taxon>
        <taxon>Candidatus Berkiella</taxon>
    </lineage>
</organism>
<evidence type="ECO:0000259" key="1">
    <source>
        <dbReference type="Pfam" id="PF13521"/>
    </source>
</evidence>
<evidence type="ECO:0000313" key="3">
    <source>
        <dbReference type="EMBL" id="MCS5709156.1"/>
    </source>
</evidence>
<dbReference type="RefSeq" id="WP_057624844.1">
    <property type="nucleotide sequence ID" value="NZ_LKHV02000001.1"/>
</dbReference>
<gene>
    <name evidence="3" type="ORF">CC99x_009585</name>
    <name evidence="2" type="ORF">CC99x_01758</name>
</gene>
<evidence type="ECO:0000313" key="2">
    <source>
        <dbReference type="EMBL" id="KRG18047.1"/>
    </source>
</evidence>
<comment type="caution">
    <text evidence="2">The sequence shown here is derived from an EMBL/GenBank/DDBJ whole genome shotgun (WGS) entry which is preliminary data.</text>
</comment>
<reference evidence="2" key="1">
    <citation type="submission" date="2015-09" db="EMBL/GenBank/DDBJ databases">
        <title>Draft Genome Sequences of Two Novel Amoeba-resistant Intranuclear Bacteria, Candidatus Berkiella cookevillensis and Candidatus Berkiella aquae.</title>
        <authorList>
            <person name="Mehari Y.T."/>
            <person name="Arivett B.A."/>
            <person name="Farone A.L."/>
            <person name="Gunderson J.H."/>
            <person name="Farone M.B."/>
        </authorList>
    </citation>
    <scope>NUCLEOTIDE SEQUENCE [LARGE SCALE GENOMIC DNA]</scope>
    <source>
        <strain evidence="2">CC99</strain>
    </source>
</reference>
<dbReference type="AlphaFoldDB" id="A0A0Q9YBK2"/>
<proteinExistence type="predicted"/>